<keyword evidence="7 9" id="KW-0472">Membrane</keyword>
<keyword evidence="6 9" id="KW-1133">Transmembrane helix</keyword>
<keyword evidence="8 9" id="KW-0012">Acyltransferase</keyword>
<dbReference type="HAMAP" id="MF_01148">
    <property type="entry name" value="Lnt"/>
    <property type="match status" value="1"/>
</dbReference>
<dbReference type="Pfam" id="PF00795">
    <property type="entry name" value="CN_hydrolase"/>
    <property type="match status" value="1"/>
</dbReference>
<keyword evidence="5 9" id="KW-0812">Transmembrane</keyword>
<name>A0AAP2G9K1_9RHOB</name>
<comment type="subcellular location">
    <subcellularLocation>
        <location evidence="1 9">Cell membrane</location>
        <topology evidence="1 9">Multi-pass membrane protein</topology>
    </subcellularLocation>
</comment>
<dbReference type="InterPro" id="IPR036526">
    <property type="entry name" value="C-N_Hydrolase_sf"/>
</dbReference>
<dbReference type="InterPro" id="IPR004563">
    <property type="entry name" value="Apolipo_AcylTrfase"/>
</dbReference>
<accession>A0AAP2G9K1</accession>
<keyword evidence="4 9" id="KW-0808">Transferase</keyword>
<dbReference type="GO" id="GO:0005886">
    <property type="term" value="C:plasma membrane"/>
    <property type="evidence" value="ECO:0007669"/>
    <property type="project" value="UniProtKB-SubCell"/>
</dbReference>
<comment type="function">
    <text evidence="9">Catalyzes the phospholipid dependent N-acylation of the N-terminal cysteine of apolipoprotein, the last step in lipoprotein maturation.</text>
</comment>
<dbReference type="PANTHER" id="PTHR38686">
    <property type="entry name" value="APOLIPOPROTEIN N-ACYLTRANSFERASE"/>
    <property type="match status" value="1"/>
</dbReference>
<dbReference type="Proteomes" id="UP001315686">
    <property type="component" value="Unassembled WGS sequence"/>
</dbReference>
<feature type="transmembrane region" description="Helical" evidence="9">
    <location>
        <begin position="12"/>
        <end position="44"/>
    </location>
</feature>
<comment type="catalytic activity">
    <reaction evidence="9">
        <text>N-terminal S-1,2-diacyl-sn-glyceryl-L-cysteinyl-[lipoprotein] + a glycerophospholipid = N-acyl-S-1,2-diacyl-sn-glyceryl-L-cysteinyl-[lipoprotein] + a 2-acyl-sn-glycero-3-phospholipid + H(+)</text>
        <dbReference type="Rhea" id="RHEA:48228"/>
        <dbReference type="Rhea" id="RHEA-COMP:14681"/>
        <dbReference type="Rhea" id="RHEA-COMP:14684"/>
        <dbReference type="ChEBI" id="CHEBI:15378"/>
        <dbReference type="ChEBI" id="CHEBI:136912"/>
        <dbReference type="ChEBI" id="CHEBI:140656"/>
        <dbReference type="ChEBI" id="CHEBI:140657"/>
        <dbReference type="ChEBI" id="CHEBI:140660"/>
        <dbReference type="EC" id="2.3.1.269"/>
    </reaction>
</comment>
<feature type="transmembrane region" description="Helical" evidence="9">
    <location>
        <begin position="56"/>
        <end position="76"/>
    </location>
</feature>
<comment type="caution">
    <text evidence="11">The sequence shown here is derived from an EMBL/GenBank/DDBJ whole genome shotgun (WGS) entry which is preliminary data.</text>
</comment>
<dbReference type="Gene3D" id="3.60.110.10">
    <property type="entry name" value="Carbon-nitrogen hydrolase"/>
    <property type="match status" value="1"/>
</dbReference>
<dbReference type="PANTHER" id="PTHR38686:SF1">
    <property type="entry name" value="APOLIPOPROTEIN N-ACYLTRANSFERASE"/>
    <property type="match status" value="1"/>
</dbReference>
<dbReference type="EC" id="2.3.1.269" evidence="9"/>
<feature type="transmembrane region" description="Helical" evidence="9">
    <location>
        <begin position="88"/>
        <end position="108"/>
    </location>
</feature>
<feature type="domain" description="CN hydrolase" evidence="10">
    <location>
        <begin position="224"/>
        <end position="468"/>
    </location>
</feature>
<evidence type="ECO:0000256" key="5">
    <source>
        <dbReference type="ARBA" id="ARBA00022692"/>
    </source>
</evidence>
<dbReference type="SUPFAM" id="SSF56317">
    <property type="entry name" value="Carbon-nitrogen hydrolase"/>
    <property type="match status" value="1"/>
</dbReference>
<dbReference type="InterPro" id="IPR003010">
    <property type="entry name" value="C-N_Hydrolase"/>
</dbReference>
<gene>
    <name evidence="9 11" type="primary">lnt</name>
    <name evidence="11" type="ORF">IV417_14155</name>
</gene>
<feature type="transmembrane region" description="Helical" evidence="9">
    <location>
        <begin position="120"/>
        <end position="139"/>
    </location>
</feature>
<feature type="transmembrane region" description="Helical" evidence="9">
    <location>
        <begin position="159"/>
        <end position="182"/>
    </location>
</feature>
<evidence type="ECO:0000256" key="3">
    <source>
        <dbReference type="ARBA" id="ARBA00022475"/>
    </source>
</evidence>
<keyword evidence="3 9" id="KW-1003">Cell membrane</keyword>
<evidence type="ECO:0000313" key="11">
    <source>
        <dbReference type="EMBL" id="MBT0958529.1"/>
    </source>
</evidence>
<protein>
    <recommendedName>
        <fullName evidence="9">Apolipoprotein N-acyltransferase</fullName>
        <shortName evidence="9">ALP N-acyltransferase</shortName>
        <ecNumber evidence="9">2.3.1.269</ecNumber>
    </recommendedName>
</protein>
<dbReference type="CDD" id="cd07571">
    <property type="entry name" value="ALP_N-acyl_transferase"/>
    <property type="match status" value="1"/>
</dbReference>
<comment type="pathway">
    <text evidence="9">Protein modification; lipoprotein biosynthesis (N-acyl transfer).</text>
</comment>
<feature type="transmembrane region" description="Helical" evidence="9">
    <location>
        <begin position="189"/>
        <end position="206"/>
    </location>
</feature>
<dbReference type="NCBIfam" id="TIGR00546">
    <property type="entry name" value="lnt"/>
    <property type="match status" value="1"/>
</dbReference>
<dbReference type="GO" id="GO:0042158">
    <property type="term" value="P:lipoprotein biosynthetic process"/>
    <property type="evidence" value="ECO:0007669"/>
    <property type="project" value="UniProtKB-UniRule"/>
</dbReference>
<proteinExistence type="inferred from homology"/>
<comment type="similarity">
    <text evidence="2 9">Belongs to the CN hydrolase family. Apolipoprotein N-acyltransferase subfamily.</text>
</comment>
<organism evidence="11 12">
    <name type="scientific">Harenicola maris</name>
    <dbReference type="NCBI Taxonomy" id="2841044"/>
    <lineage>
        <taxon>Bacteria</taxon>
        <taxon>Pseudomonadati</taxon>
        <taxon>Pseudomonadota</taxon>
        <taxon>Alphaproteobacteria</taxon>
        <taxon>Rhodobacterales</taxon>
        <taxon>Paracoccaceae</taxon>
        <taxon>Harenicola</taxon>
    </lineage>
</organism>
<dbReference type="PROSITE" id="PS50263">
    <property type="entry name" value="CN_HYDROLASE"/>
    <property type="match status" value="1"/>
</dbReference>
<evidence type="ECO:0000256" key="7">
    <source>
        <dbReference type="ARBA" id="ARBA00023136"/>
    </source>
</evidence>
<evidence type="ECO:0000256" key="6">
    <source>
        <dbReference type="ARBA" id="ARBA00022989"/>
    </source>
</evidence>
<evidence type="ECO:0000256" key="1">
    <source>
        <dbReference type="ARBA" id="ARBA00004651"/>
    </source>
</evidence>
<evidence type="ECO:0000256" key="4">
    <source>
        <dbReference type="ARBA" id="ARBA00022679"/>
    </source>
</evidence>
<dbReference type="GO" id="GO:0016410">
    <property type="term" value="F:N-acyltransferase activity"/>
    <property type="evidence" value="ECO:0007669"/>
    <property type="project" value="UniProtKB-UniRule"/>
</dbReference>
<keyword evidence="12" id="KW-1185">Reference proteome</keyword>
<dbReference type="InterPro" id="IPR045378">
    <property type="entry name" value="LNT_N"/>
</dbReference>
<dbReference type="AlphaFoldDB" id="A0AAP2G9K1"/>
<evidence type="ECO:0000256" key="8">
    <source>
        <dbReference type="ARBA" id="ARBA00023315"/>
    </source>
</evidence>
<evidence type="ECO:0000259" key="10">
    <source>
        <dbReference type="PROSITE" id="PS50263"/>
    </source>
</evidence>
<evidence type="ECO:0000256" key="2">
    <source>
        <dbReference type="ARBA" id="ARBA00010065"/>
    </source>
</evidence>
<dbReference type="EMBL" id="JADQAZ010000003">
    <property type="protein sequence ID" value="MBT0958529.1"/>
    <property type="molecule type" value="Genomic_DNA"/>
</dbReference>
<evidence type="ECO:0000256" key="9">
    <source>
        <dbReference type="HAMAP-Rule" id="MF_01148"/>
    </source>
</evidence>
<dbReference type="Pfam" id="PF20154">
    <property type="entry name" value="LNT_N"/>
    <property type="match status" value="1"/>
</dbReference>
<feature type="transmembrane region" description="Helical" evidence="9">
    <location>
        <begin position="478"/>
        <end position="495"/>
    </location>
</feature>
<sequence>MAGWLGHPRRSFALFGGLGLCAATGQAPLGLAPVTLVSFAYALWLLQRSPLGGRALAWRGWALGTGYFAGALFWIVEPFLVDIARHGWMAPFALIGLAGGLALFWALAFGLAGRIGRGQFALWAAVFWTLAEVLRGLVFTGFPWAAPGHIWIGWPQMQLAALAGPDALTALTLFAAALPAVFRPRWLRGAALGVALVLAPLPYGLWRLGQEAEVRAEPVTIRLLQPNAPQHLKWAREMVPIWFQRNLDMSAALGAEGGRPDLIVWPETAVPALLNGGEETLGVMAQAAGGVPMVFGIQRWEGGFPRNSFASLTAEGDLGPIYDKSHLVPFGEYMPLSALFDRLGIGALAALAPGGYAPGAGLVPVDLGGKLGQVLPLICYEAIFPHDIRAATGPRAGWILQITNDAWFGAISGPYQHLAQARLRAVETGLPVLRSANTGVSAVIDARGQLQGQLALNTDGFLDADLPGMMAEPPFQRFGNWPLMLALGLVALGLWRRMALDPDTEAP</sequence>
<evidence type="ECO:0000313" key="12">
    <source>
        <dbReference type="Proteomes" id="UP001315686"/>
    </source>
</evidence>
<reference evidence="11 12" key="1">
    <citation type="journal article" date="2021" name="Arch. Microbiol.">
        <title>Harenicola maris gen. nov., sp. nov. isolated from the Sea of Japan shallow sediments.</title>
        <authorList>
            <person name="Romanenko L.A."/>
            <person name="Kurilenko V.V."/>
            <person name="Chernysheva N.Y."/>
            <person name="Tekutyeva L.A."/>
            <person name="Velansky P.V."/>
            <person name="Svetashev V.I."/>
            <person name="Isaeva M.P."/>
        </authorList>
    </citation>
    <scope>NUCLEOTIDE SEQUENCE [LARGE SCALE GENOMIC DNA]</scope>
    <source>
        <strain evidence="11 12">KMM 3653</strain>
    </source>
</reference>